<accession>A0A0A9BT23</accession>
<proteinExistence type="predicted"/>
<protein>
    <submittedName>
        <fullName evidence="1">Uncharacterized protein</fullName>
    </submittedName>
</protein>
<organism evidence="1">
    <name type="scientific">Arundo donax</name>
    <name type="common">Giant reed</name>
    <name type="synonym">Donax arundinaceus</name>
    <dbReference type="NCBI Taxonomy" id="35708"/>
    <lineage>
        <taxon>Eukaryota</taxon>
        <taxon>Viridiplantae</taxon>
        <taxon>Streptophyta</taxon>
        <taxon>Embryophyta</taxon>
        <taxon>Tracheophyta</taxon>
        <taxon>Spermatophyta</taxon>
        <taxon>Magnoliopsida</taxon>
        <taxon>Liliopsida</taxon>
        <taxon>Poales</taxon>
        <taxon>Poaceae</taxon>
        <taxon>PACMAD clade</taxon>
        <taxon>Arundinoideae</taxon>
        <taxon>Arundineae</taxon>
        <taxon>Arundo</taxon>
    </lineage>
</organism>
<evidence type="ECO:0000313" key="1">
    <source>
        <dbReference type="EMBL" id="JAD67159.1"/>
    </source>
</evidence>
<dbReference type="EMBL" id="GBRH01230736">
    <property type="protein sequence ID" value="JAD67159.1"/>
    <property type="molecule type" value="Transcribed_RNA"/>
</dbReference>
<dbReference type="AlphaFoldDB" id="A0A0A9BT23"/>
<sequence length="19" mass="2013">MAAKCPKGPRCKHLIGSSE</sequence>
<reference evidence="1" key="1">
    <citation type="submission" date="2014-09" db="EMBL/GenBank/DDBJ databases">
        <authorList>
            <person name="Magalhaes I.L.F."/>
            <person name="Oliveira U."/>
            <person name="Santos F.R."/>
            <person name="Vidigal T.H.D.A."/>
            <person name="Brescovit A.D."/>
            <person name="Santos A.J."/>
        </authorList>
    </citation>
    <scope>NUCLEOTIDE SEQUENCE</scope>
    <source>
        <tissue evidence="1">Shoot tissue taken approximately 20 cm above the soil surface</tissue>
    </source>
</reference>
<reference evidence="1" key="2">
    <citation type="journal article" date="2015" name="Data Brief">
        <title>Shoot transcriptome of the giant reed, Arundo donax.</title>
        <authorList>
            <person name="Barrero R.A."/>
            <person name="Guerrero F.D."/>
            <person name="Moolhuijzen P."/>
            <person name="Goolsby J.A."/>
            <person name="Tidwell J."/>
            <person name="Bellgard S.E."/>
            <person name="Bellgard M.I."/>
        </authorList>
    </citation>
    <scope>NUCLEOTIDE SEQUENCE</scope>
    <source>
        <tissue evidence="1">Shoot tissue taken approximately 20 cm above the soil surface</tissue>
    </source>
</reference>
<name>A0A0A9BT23_ARUDO</name>